<dbReference type="Pfam" id="PF05190">
    <property type="entry name" value="MutS_IV"/>
    <property type="match status" value="1"/>
</dbReference>
<proteinExistence type="inferred from homology"/>
<dbReference type="InterPro" id="IPR017261">
    <property type="entry name" value="DNA_mismatch_repair_MutS/MSH"/>
</dbReference>
<dbReference type="Gene3D" id="3.40.50.300">
    <property type="entry name" value="P-loop containing nucleotide triphosphate hydrolases"/>
    <property type="match status" value="1"/>
</dbReference>
<evidence type="ECO:0000256" key="3">
    <source>
        <dbReference type="ARBA" id="ARBA00022741"/>
    </source>
</evidence>
<dbReference type="GO" id="GO:0030983">
    <property type="term" value="F:mismatched DNA binding"/>
    <property type="evidence" value="ECO:0007669"/>
    <property type="project" value="InterPro"/>
</dbReference>
<evidence type="ECO:0000256" key="9">
    <source>
        <dbReference type="HAMAP-Rule" id="MF_00096"/>
    </source>
</evidence>
<evidence type="ECO:0000313" key="14">
    <source>
        <dbReference type="Proteomes" id="UP000425960"/>
    </source>
</evidence>
<dbReference type="SUPFAM" id="SSF55271">
    <property type="entry name" value="DNA repair protein MutS, domain I"/>
    <property type="match status" value="1"/>
</dbReference>
<dbReference type="InterPro" id="IPR007861">
    <property type="entry name" value="DNA_mismatch_repair_MutS_clamp"/>
</dbReference>
<dbReference type="InterPro" id="IPR036187">
    <property type="entry name" value="DNA_mismatch_repair_MutS_sf"/>
</dbReference>
<keyword evidence="5 9" id="KW-0067">ATP-binding</keyword>
<evidence type="ECO:0000256" key="4">
    <source>
        <dbReference type="ARBA" id="ARBA00022763"/>
    </source>
</evidence>
<dbReference type="InterPro" id="IPR000432">
    <property type="entry name" value="DNA_mismatch_repair_MutS_C"/>
</dbReference>
<dbReference type="GO" id="GO:0005829">
    <property type="term" value="C:cytosol"/>
    <property type="evidence" value="ECO:0007669"/>
    <property type="project" value="TreeGrafter"/>
</dbReference>
<dbReference type="InterPro" id="IPR005748">
    <property type="entry name" value="DNA_mismatch_repair_MutS"/>
</dbReference>
<dbReference type="SUPFAM" id="SSF48334">
    <property type="entry name" value="DNA repair protein MutS, domain III"/>
    <property type="match status" value="1"/>
</dbReference>
<dbReference type="InterPro" id="IPR007695">
    <property type="entry name" value="DNA_mismatch_repair_MutS-lik_N"/>
</dbReference>
<dbReference type="Gene3D" id="1.10.1420.10">
    <property type="match status" value="2"/>
</dbReference>
<dbReference type="PANTHER" id="PTHR11361:SF34">
    <property type="entry name" value="DNA MISMATCH REPAIR PROTEIN MSH1, MITOCHONDRIAL"/>
    <property type="match status" value="1"/>
</dbReference>
<evidence type="ECO:0000256" key="8">
    <source>
        <dbReference type="ARBA" id="ARBA00024647"/>
    </source>
</evidence>
<sequence length="866" mass="96074">MQQYLSIKERYPDVLLFYRMGDFYEMFFEDAKVASGALEITLTSRNKNNDAAVPMCGVPYRAAQGYIARLIEKGHKVAICDQVEDPKAAKGLVKREVVRVVTPGMIVEDELLDARANNFVLAFSRHQQVTGLASLDISTGTFRLTETADVAAIVDEMMRVAPREILMPVSLEEDAAFTVLRDNPLNFAITVLEDATFEWGAGRQRLMDQFETLSLEGFGCESMKAGIGAAGALVHYVTETQRQKLEHLHGIQTYFLGAFLVVDDQSCRNLELLRSIRTGGRQGTLLDILDQTVTAMGGRLMAHWLRYPLLDAARIQRRYAAVAEGVERMQARKDLRQALKAVRDLERLGSKIAMGHGNARDLTALKLSIRALKAVFAALAELTSDHYACHEDTRPLDELADLIDRAIREDAPPVTSEGGMICIGYNDELDELIRISQDGKGWLAELEAKERSTTGINSLKVRFNKVFGYYIEIPRAHSESVPDHYVRKQTLVNAERYITDDLKHFESRVLNAEEQRASLELRLFTEVRDQAKARHAQVQAIARFIARVDCLIAFAEVAHNNGYCQPQINSEGVLDIQEGRHPVVEKLITGERFVPNSILLDNQANQVLIITGPNMAGKSTVLRQVALITIMAQMGSFVPAASANIALTDRIFTRVGALDNLSAGQSTFMVEMQETANIVNNATANSLVILDEIGRGTSTYDGLSIAWAVAEHLHDLNGNGTRTLFATHYHELTELAEQLERVKNYNIAVKEWNDEIIFLRKLVAGGTNRSYGIQVARLAGIPESVIRRSKKILAQIESGAHPQAGGKKPTRSGGKKGDGHVQLGLFSPVERKVVETLQMLDLGRMTPIDALNTLNELQNQAQLVVY</sequence>
<dbReference type="CDD" id="cd03284">
    <property type="entry name" value="ABC_MutS1"/>
    <property type="match status" value="1"/>
</dbReference>
<dbReference type="NCBIfam" id="NF003810">
    <property type="entry name" value="PRK05399.1"/>
    <property type="match status" value="1"/>
</dbReference>
<dbReference type="GO" id="GO:0140664">
    <property type="term" value="F:ATP-dependent DNA damage sensor activity"/>
    <property type="evidence" value="ECO:0007669"/>
    <property type="project" value="InterPro"/>
</dbReference>
<dbReference type="Pfam" id="PF05192">
    <property type="entry name" value="MutS_III"/>
    <property type="match status" value="1"/>
</dbReference>
<dbReference type="PROSITE" id="PS00486">
    <property type="entry name" value="DNA_MISMATCH_REPAIR_2"/>
    <property type="match status" value="1"/>
</dbReference>
<dbReference type="PIRSF" id="PIRSF037677">
    <property type="entry name" value="DNA_mis_repair_Msh6"/>
    <property type="match status" value="1"/>
</dbReference>
<evidence type="ECO:0000256" key="7">
    <source>
        <dbReference type="ARBA" id="ARBA00023204"/>
    </source>
</evidence>
<dbReference type="InterPro" id="IPR045076">
    <property type="entry name" value="MutS"/>
</dbReference>
<comment type="similarity">
    <text evidence="1 9 10">Belongs to the DNA mismatch repair MutS family.</text>
</comment>
<dbReference type="InterPro" id="IPR027417">
    <property type="entry name" value="P-loop_NTPase"/>
</dbReference>
<evidence type="ECO:0000256" key="6">
    <source>
        <dbReference type="ARBA" id="ARBA00023125"/>
    </source>
</evidence>
<dbReference type="Gene3D" id="3.40.1170.10">
    <property type="entry name" value="DNA repair protein MutS, domain I"/>
    <property type="match status" value="1"/>
</dbReference>
<dbReference type="HAMAP" id="MF_00096">
    <property type="entry name" value="MutS"/>
    <property type="match status" value="1"/>
</dbReference>
<protein>
    <recommendedName>
        <fullName evidence="2 9">DNA mismatch repair protein MutS</fullName>
    </recommendedName>
</protein>
<dbReference type="GO" id="GO:0006298">
    <property type="term" value="P:mismatch repair"/>
    <property type="evidence" value="ECO:0007669"/>
    <property type="project" value="UniProtKB-UniRule"/>
</dbReference>
<gene>
    <name evidence="9 13" type="primary">mutS</name>
    <name evidence="13" type="ORF">DSCO28_02540</name>
</gene>
<dbReference type="KEGG" id="dov:DSCO28_02540"/>
<dbReference type="NCBIfam" id="TIGR01070">
    <property type="entry name" value="mutS1"/>
    <property type="match status" value="1"/>
</dbReference>
<feature type="domain" description="DNA mismatch repair proteins mutS family" evidence="12">
    <location>
        <begin position="686"/>
        <end position="702"/>
    </location>
</feature>
<name>A0A5K7ZC02_9BACT</name>
<evidence type="ECO:0000256" key="10">
    <source>
        <dbReference type="RuleBase" id="RU003756"/>
    </source>
</evidence>
<evidence type="ECO:0000259" key="12">
    <source>
        <dbReference type="PROSITE" id="PS00486"/>
    </source>
</evidence>
<evidence type="ECO:0000256" key="1">
    <source>
        <dbReference type="ARBA" id="ARBA00006271"/>
    </source>
</evidence>
<dbReference type="InterPro" id="IPR007696">
    <property type="entry name" value="DNA_mismatch_repair_MutS_core"/>
</dbReference>
<dbReference type="GO" id="GO:0003684">
    <property type="term" value="F:damaged DNA binding"/>
    <property type="evidence" value="ECO:0007669"/>
    <property type="project" value="UniProtKB-UniRule"/>
</dbReference>
<evidence type="ECO:0000256" key="2">
    <source>
        <dbReference type="ARBA" id="ARBA00021982"/>
    </source>
</evidence>
<dbReference type="SMART" id="SM00534">
    <property type="entry name" value="MUTSac"/>
    <property type="match status" value="1"/>
</dbReference>
<evidence type="ECO:0000256" key="11">
    <source>
        <dbReference type="SAM" id="MobiDB-lite"/>
    </source>
</evidence>
<dbReference type="Pfam" id="PF01624">
    <property type="entry name" value="MutS_I"/>
    <property type="match status" value="1"/>
</dbReference>
<dbReference type="InterPro" id="IPR036678">
    <property type="entry name" value="MutS_con_dom_sf"/>
</dbReference>
<dbReference type="Gene3D" id="3.30.420.110">
    <property type="entry name" value="MutS, connector domain"/>
    <property type="match status" value="1"/>
</dbReference>
<keyword evidence="3 9" id="KW-0547">Nucleotide-binding</keyword>
<dbReference type="SUPFAM" id="SSF53150">
    <property type="entry name" value="DNA repair protein MutS, domain II"/>
    <property type="match status" value="1"/>
</dbReference>
<reference evidence="13 14" key="1">
    <citation type="submission" date="2019-11" db="EMBL/GenBank/DDBJ databases">
        <title>Comparative genomics of hydrocarbon-degrading Desulfosarcina strains.</title>
        <authorList>
            <person name="Watanabe M."/>
            <person name="Kojima H."/>
            <person name="Fukui M."/>
        </authorList>
    </citation>
    <scope>NUCLEOTIDE SEQUENCE [LARGE SCALE GENOMIC DNA]</scope>
    <source>
        <strain evidence="13 14">28bB2T</strain>
    </source>
</reference>
<dbReference type="EMBL" id="AP021876">
    <property type="protein sequence ID" value="BBO79688.1"/>
    <property type="molecule type" value="Genomic_DNA"/>
</dbReference>
<comment type="function">
    <text evidence="8 9">This protein is involved in the repair of mismatches in DNA. It is possible that it carries out the mismatch recognition step. This protein has a weak ATPase activity.</text>
</comment>
<dbReference type="Pfam" id="PF05188">
    <property type="entry name" value="MutS_II"/>
    <property type="match status" value="1"/>
</dbReference>
<dbReference type="InterPro" id="IPR007860">
    <property type="entry name" value="DNA_mmatch_repair_MutS_con_dom"/>
</dbReference>
<dbReference type="SUPFAM" id="SSF52540">
    <property type="entry name" value="P-loop containing nucleoside triphosphate hydrolases"/>
    <property type="match status" value="1"/>
</dbReference>
<dbReference type="Proteomes" id="UP000425960">
    <property type="component" value="Chromosome"/>
</dbReference>
<organism evidence="13 14">
    <name type="scientific">Desulfosarcina ovata subsp. sediminis</name>
    <dbReference type="NCBI Taxonomy" id="885957"/>
    <lineage>
        <taxon>Bacteria</taxon>
        <taxon>Pseudomonadati</taxon>
        <taxon>Thermodesulfobacteriota</taxon>
        <taxon>Desulfobacteria</taxon>
        <taxon>Desulfobacterales</taxon>
        <taxon>Desulfosarcinaceae</taxon>
        <taxon>Desulfosarcina</taxon>
    </lineage>
</organism>
<dbReference type="GO" id="GO:0005524">
    <property type="term" value="F:ATP binding"/>
    <property type="evidence" value="ECO:0007669"/>
    <property type="project" value="UniProtKB-UniRule"/>
</dbReference>
<keyword evidence="6 9" id="KW-0238">DNA-binding</keyword>
<dbReference type="FunFam" id="3.40.50.300:FF:000870">
    <property type="entry name" value="MutS protein homolog 4"/>
    <property type="match status" value="1"/>
</dbReference>
<dbReference type="SMART" id="SM00533">
    <property type="entry name" value="MUTSd"/>
    <property type="match status" value="1"/>
</dbReference>
<feature type="region of interest" description="Disordered" evidence="11">
    <location>
        <begin position="797"/>
        <end position="820"/>
    </location>
</feature>
<dbReference type="InterPro" id="IPR016151">
    <property type="entry name" value="DNA_mismatch_repair_MutS_N"/>
</dbReference>
<evidence type="ECO:0000256" key="5">
    <source>
        <dbReference type="ARBA" id="ARBA00022840"/>
    </source>
</evidence>
<evidence type="ECO:0000313" key="13">
    <source>
        <dbReference type="EMBL" id="BBO79688.1"/>
    </source>
</evidence>
<accession>A0A5K7ZC02</accession>
<feature type="binding site" evidence="9">
    <location>
        <begin position="612"/>
        <end position="619"/>
    </location>
    <ligand>
        <name>ATP</name>
        <dbReference type="ChEBI" id="CHEBI:30616"/>
    </ligand>
</feature>
<dbReference type="AlphaFoldDB" id="A0A5K7ZC02"/>
<dbReference type="FunFam" id="3.40.1170.10:FF:000001">
    <property type="entry name" value="DNA mismatch repair protein MutS"/>
    <property type="match status" value="1"/>
</dbReference>
<dbReference type="PANTHER" id="PTHR11361">
    <property type="entry name" value="DNA MISMATCH REPAIR PROTEIN MUTS FAMILY MEMBER"/>
    <property type="match status" value="1"/>
</dbReference>
<dbReference type="Pfam" id="PF00488">
    <property type="entry name" value="MutS_V"/>
    <property type="match status" value="1"/>
</dbReference>
<keyword evidence="7 9" id="KW-0234">DNA repair</keyword>
<keyword evidence="4 9" id="KW-0227">DNA damage</keyword>